<keyword evidence="5" id="KW-0472">Membrane</keyword>
<evidence type="ECO:0000256" key="5">
    <source>
        <dbReference type="ARBA" id="ARBA00023136"/>
    </source>
</evidence>
<dbReference type="STRING" id="1257118.L8H6L0"/>
<accession>L8H6L0</accession>
<evidence type="ECO:0000259" key="6">
    <source>
        <dbReference type="Pfam" id="PF04884"/>
    </source>
</evidence>
<keyword evidence="8" id="KW-1185">Reference proteome</keyword>
<evidence type="ECO:0000313" key="8">
    <source>
        <dbReference type="Proteomes" id="UP000011083"/>
    </source>
</evidence>
<dbReference type="EMBL" id="KB007909">
    <property type="protein sequence ID" value="ELR20790.1"/>
    <property type="molecule type" value="Genomic_DNA"/>
</dbReference>
<dbReference type="AlphaFoldDB" id="L8H6L0"/>
<organism evidence="7 8">
    <name type="scientific">Acanthamoeba castellanii (strain ATCC 30010 / Neff)</name>
    <dbReference type="NCBI Taxonomy" id="1257118"/>
    <lineage>
        <taxon>Eukaryota</taxon>
        <taxon>Amoebozoa</taxon>
        <taxon>Discosea</taxon>
        <taxon>Longamoebia</taxon>
        <taxon>Centramoebida</taxon>
        <taxon>Acanthamoebidae</taxon>
        <taxon>Acanthamoeba</taxon>
    </lineage>
</organism>
<dbReference type="GO" id="GO:0016020">
    <property type="term" value="C:membrane"/>
    <property type="evidence" value="ECO:0007669"/>
    <property type="project" value="UniProtKB-SubCell"/>
</dbReference>
<comment type="subcellular location">
    <subcellularLocation>
        <location evidence="1">Membrane</location>
    </subcellularLocation>
</comment>
<dbReference type="OrthoDB" id="364779at2759"/>
<comment type="similarity">
    <text evidence="2">Belongs to the RUS1 family.</text>
</comment>
<sequence length="101" mass="10555">MKGVRGGGATARRRGWWQDVLLPEGYPESVSGDYATYQTWDTVQALCSSITGLLCTRALLQGVGVGDVGATPGAAAVQWALRDGAGMVGRIGFAWLQALGK</sequence>
<dbReference type="RefSeq" id="XP_004344193.1">
    <property type="nucleotide sequence ID" value="XM_004344143.1"/>
</dbReference>
<keyword evidence="3" id="KW-0812">Transmembrane</keyword>
<dbReference type="Pfam" id="PF04884">
    <property type="entry name" value="UVB_sens_prot"/>
    <property type="match status" value="1"/>
</dbReference>
<protein>
    <submittedName>
        <fullName evidence="7">Protein C16orf58 family protein</fullName>
    </submittedName>
</protein>
<dbReference type="InterPro" id="IPR006968">
    <property type="entry name" value="RUS_fam"/>
</dbReference>
<dbReference type="VEuPathDB" id="AmoebaDB:ACA1_055560"/>
<reference evidence="7 8" key="1">
    <citation type="journal article" date="2013" name="Genome Biol.">
        <title>Genome of Acanthamoeba castellanii highlights extensive lateral gene transfer and early evolution of tyrosine kinase signaling.</title>
        <authorList>
            <person name="Clarke M."/>
            <person name="Lohan A.J."/>
            <person name="Liu B."/>
            <person name="Lagkouvardos I."/>
            <person name="Roy S."/>
            <person name="Zafar N."/>
            <person name="Bertelli C."/>
            <person name="Schilde C."/>
            <person name="Kianianmomeni A."/>
            <person name="Burglin T.R."/>
            <person name="Frech C."/>
            <person name="Turcotte B."/>
            <person name="Kopec K.O."/>
            <person name="Synnott J.M."/>
            <person name="Choo C."/>
            <person name="Paponov I."/>
            <person name="Finkler A."/>
            <person name="Soon Heng Tan C."/>
            <person name="Hutchins A.P."/>
            <person name="Weinmeier T."/>
            <person name="Rattei T."/>
            <person name="Chu J.S."/>
            <person name="Gimenez G."/>
            <person name="Irimia M."/>
            <person name="Rigden D.J."/>
            <person name="Fitzpatrick D.A."/>
            <person name="Lorenzo-Morales J."/>
            <person name="Bateman A."/>
            <person name="Chiu C.H."/>
            <person name="Tang P."/>
            <person name="Hegemann P."/>
            <person name="Fromm H."/>
            <person name="Raoult D."/>
            <person name="Greub G."/>
            <person name="Miranda-Saavedra D."/>
            <person name="Chen N."/>
            <person name="Nash P."/>
            <person name="Ginger M.L."/>
            <person name="Horn M."/>
            <person name="Schaap P."/>
            <person name="Caler L."/>
            <person name="Loftus B."/>
        </authorList>
    </citation>
    <scope>NUCLEOTIDE SEQUENCE [LARGE SCALE GENOMIC DNA]</scope>
    <source>
        <strain evidence="7 8">Neff</strain>
    </source>
</reference>
<evidence type="ECO:0000256" key="3">
    <source>
        <dbReference type="ARBA" id="ARBA00022692"/>
    </source>
</evidence>
<dbReference type="Proteomes" id="UP000011083">
    <property type="component" value="Unassembled WGS sequence"/>
</dbReference>
<dbReference type="KEGG" id="acan:ACA1_055560"/>
<evidence type="ECO:0000256" key="4">
    <source>
        <dbReference type="ARBA" id="ARBA00022989"/>
    </source>
</evidence>
<evidence type="ECO:0000256" key="2">
    <source>
        <dbReference type="ARBA" id="ARBA00007558"/>
    </source>
</evidence>
<feature type="domain" description="Protein root UVB sensitive/RUS" evidence="6">
    <location>
        <begin position="18"/>
        <end position="97"/>
    </location>
</feature>
<dbReference type="PANTHER" id="PTHR12770:SF31">
    <property type="entry name" value="RUS FAMILY MEMBER 1"/>
    <property type="match status" value="1"/>
</dbReference>
<proteinExistence type="inferred from homology"/>
<evidence type="ECO:0000313" key="7">
    <source>
        <dbReference type="EMBL" id="ELR20790.1"/>
    </source>
</evidence>
<dbReference type="InterPro" id="IPR054549">
    <property type="entry name" value="UVB_sens_RUS_dom"/>
</dbReference>
<keyword evidence="4" id="KW-1133">Transmembrane helix</keyword>
<gene>
    <name evidence="7" type="ORF">ACA1_055560</name>
</gene>
<dbReference type="PANTHER" id="PTHR12770">
    <property type="entry name" value="RUS1 FAMILY PROTEIN C16ORF58"/>
    <property type="match status" value="1"/>
</dbReference>
<dbReference type="GeneID" id="14921660"/>
<evidence type="ECO:0000256" key="1">
    <source>
        <dbReference type="ARBA" id="ARBA00004370"/>
    </source>
</evidence>
<name>L8H6L0_ACACF</name>